<dbReference type="Proteomes" id="UP000294796">
    <property type="component" value="Unassembled WGS sequence"/>
</dbReference>
<evidence type="ECO:0000313" key="2">
    <source>
        <dbReference type="EMBL" id="TDK23283.1"/>
    </source>
</evidence>
<feature type="transmembrane region" description="Helical" evidence="1">
    <location>
        <begin position="48"/>
        <end position="71"/>
    </location>
</feature>
<organism evidence="2 3">
    <name type="scientific">Luteimonas aestuarii</name>
    <dbReference type="NCBI Taxonomy" id="453837"/>
    <lineage>
        <taxon>Bacteria</taxon>
        <taxon>Pseudomonadati</taxon>
        <taxon>Pseudomonadota</taxon>
        <taxon>Gammaproteobacteria</taxon>
        <taxon>Lysobacterales</taxon>
        <taxon>Lysobacteraceae</taxon>
        <taxon>Luteimonas</taxon>
    </lineage>
</organism>
<dbReference type="EMBL" id="SMTF01000009">
    <property type="protein sequence ID" value="TDK23283.1"/>
    <property type="molecule type" value="Genomic_DNA"/>
</dbReference>
<comment type="caution">
    <text evidence="2">The sequence shown here is derived from an EMBL/GenBank/DDBJ whole genome shotgun (WGS) entry which is preliminary data.</text>
</comment>
<gene>
    <name evidence="2" type="ORF">E2F46_11815</name>
</gene>
<protein>
    <submittedName>
        <fullName evidence="2">Uncharacterized protein</fullName>
    </submittedName>
</protein>
<feature type="transmembrane region" description="Helical" evidence="1">
    <location>
        <begin position="77"/>
        <end position="96"/>
    </location>
</feature>
<evidence type="ECO:0000313" key="3">
    <source>
        <dbReference type="Proteomes" id="UP000294796"/>
    </source>
</evidence>
<dbReference type="RefSeq" id="WP_133322275.1">
    <property type="nucleotide sequence ID" value="NZ_SMTF01000009.1"/>
</dbReference>
<dbReference type="AlphaFoldDB" id="A0A4R5TMW7"/>
<reference evidence="2 3" key="1">
    <citation type="submission" date="2019-03" db="EMBL/GenBank/DDBJ databases">
        <title>Luteimonas zhaokaii sp.nov., isolated from the rectal contents of Plateau pika in Yushu, Qinghai Province, China.</title>
        <authorList>
            <person name="Zhang G."/>
        </authorList>
    </citation>
    <scope>NUCLEOTIDE SEQUENCE [LARGE SCALE GENOMIC DNA]</scope>
    <source>
        <strain evidence="2 3">B9</strain>
    </source>
</reference>
<name>A0A4R5TMW7_9GAMM</name>
<keyword evidence="3" id="KW-1185">Reference proteome</keyword>
<keyword evidence="1" id="KW-0812">Transmembrane</keyword>
<accession>A0A4R5TMW7</accession>
<evidence type="ECO:0000256" key="1">
    <source>
        <dbReference type="SAM" id="Phobius"/>
    </source>
</evidence>
<keyword evidence="1" id="KW-1133">Transmembrane helix</keyword>
<keyword evidence="1" id="KW-0472">Membrane</keyword>
<feature type="transmembrane region" description="Helical" evidence="1">
    <location>
        <begin position="6"/>
        <end position="28"/>
    </location>
</feature>
<proteinExistence type="predicted"/>
<sequence>METLQQAIGWCLFFLAYAVAVFAVWSWLARRHLQFVTSGEPPVLRRDIVPMILALIFGALPPAVFLTSQWWRANQSTPALAAFLFVWGLSAAPGAVKSRRIMQAGGVDPDAA</sequence>